<comment type="caution">
    <text evidence="2">The sequence shown here is derived from an EMBL/GenBank/DDBJ whole genome shotgun (WGS) entry which is preliminary data.</text>
</comment>
<evidence type="ECO:0000313" key="2">
    <source>
        <dbReference type="EMBL" id="KKN86476.1"/>
    </source>
</evidence>
<sequence length="29" mass="3081">MLEKPSSRPAGAVYSQSAEGEVSARPYRG</sequence>
<protein>
    <submittedName>
        <fullName evidence="2">Uncharacterized protein</fullName>
    </submittedName>
</protein>
<evidence type="ECO:0000256" key="1">
    <source>
        <dbReference type="SAM" id="MobiDB-lite"/>
    </source>
</evidence>
<dbReference type="EMBL" id="LAZR01000147">
    <property type="protein sequence ID" value="KKN86476.1"/>
    <property type="molecule type" value="Genomic_DNA"/>
</dbReference>
<reference evidence="2" key="1">
    <citation type="journal article" date="2015" name="Nature">
        <title>Complex archaea that bridge the gap between prokaryotes and eukaryotes.</title>
        <authorList>
            <person name="Spang A."/>
            <person name="Saw J.H."/>
            <person name="Jorgensen S.L."/>
            <person name="Zaremba-Niedzwiedzka K."/>
            <person name="Martijn J."/>
            <person name="Lind A.E."/>
            <person name="van Eijk R."/>
            <person name="Schleper C."/>
            <person name="Guy L."/>
            <person name="Ettema T.J."/>
        </authorList>
    </citation>
    <scope>NUCLEOTIDE SEQUENCE</scope>
</reference>
<name>A0A0F9WKE5_9ZZZZ</name>
<proteinExistence type="predicted"/>
<dbReference type="AlphaFoldDB" id="A0A0F9WKE5"/>
<organism evidence="2">
    <name type="scientific">marine sediment metagenome</name>
    <dbReference type="NCBI Taxonomy" id="412755"/>
    <lineage>
        <taxon>unclassified sequences</taxon>
        <taxon>metagenomes</taxon>
        <taxon>ecological metagenomes</taxon>
    </lineage>
</organism>
<accession>A0A0F9WKE5</accession>
<feature type="region of interest" description="Disordered" evidence="1">
    <location>
        <begin position="1"/>
        <end position="29"/>
    </location>
</feature>
<gene>
    <name evidence="2" type="ORF">LCGC14_0268750</name>
</gene>